<evidence type="ECO:0000313" key="1">
    <source>
        <dbReference type="EMBL" id="QTA86034.1"/>
    </source>
</evidence>
<dbReference type="SUPFAM" id="SSF143100">
    <property type="entry name" value="TTHA1013/TTHA0281-like"/>
    <property type="match status" value="1"/>
</dbReference>
<organism evidence="1 2">
    <name type="scientific">Desulfonema magnum</name>
    <dbReference type="NCBI Taxonomy" id="45655"/>
    <lineage>
        <taxon>Bacteria</taxon>
        <taxon>Pseudomonadati</taxon>
        <taxon>Thermodesulfobacteriota</taxon>
        <taxon>Desulfobacteria</taxon>
        <taxon>Desulfobacterales</taxon>
        <taxon>Desulfococcaceae</taxon>
        <taxon>Desulfonema</taxon>
    </lineage>
</organism>
<protein>
    <recommendedName>
        <fullName evidence="3">Type II toxin-antitoxin system HicB family antitoxin</fullName>
    </recommendedName>
</protein>
<sequence length="73" mass="8294">MNNILKYKNYTGSVIFDPDDRIFHGRVLGIGDMIGFEGTSVGELEEDFRNAVDDYLETCREIGKTPEQPPKKI</sequence>
<dbReference type="AlphaFoldDB" id="A0A975BJ31"/>
<dbReference type="RefSeq" id="WP_207681843.1">
    <property type="nucleotide sequence ID" value="NZ_CP061800.1"/>
</dbReference>
<dbReference type="Proteomes" id="UP000663722">
    <property type="component" value="Chromosome"/>
</dbReference>
<evidence type="ECO:0008006" key="3">
    <source>
        <dbReference type="Google" id="ProtNLM"/>
    </source>
</evidence>
<accession>A0A975BJ31</accession>
<gene>
    <name evidence="1" type="ORF">dnm_020520</name>
</gene>
<dbReference type="KEGG" id="dmm:dnm_020520"/>
<dbReference type="InterPro" id="IPR035069">
    <property type="entry name" value="TTHA1013/TTHA0281-like"/>
</dbReference>
<name>A0A975BJ31_9BACT</name>
<keyword evidence="2" id="KW-1185">Reference proteome</keyword>
<reference evidence="1" key="1">
    <citation type="journal article" date="2021" name="Microb. Physiol.">
        <title>Proteogenomic Insights into the Physiology of Marine, Sulfate-Reducing, Filamentous Desulfonema limicola and Desulfonema magnum.</title>
        <authorList>
            <person name="Schnaars V."/>
            <person name="Wohlbrand L."/>
            <person name="Scheve S."/>
            <person name="Hinrichs C."/>
            <person name="Reinhardt R."/>
            <person name="Rabus R."/>
        </authorList>
    </citation>
    <scope>NUCLEOTIDE SEQUENCE</scope>
    <source>
        <strain evidence="1">4be13</strain>
    </source>
</reference>
<proteinExistence type="predicted"/>
<dbReference type="EMBL" id="CP061800">
    <property type="protein sequence ID" value="QTA86034.1"/>
    <property type="molecule type" value="Genomic_DNA"/>
</dbReference>
<evidence type="ECO:0000313" key="2">
    <source>
        <dbReference type="Proteomes" id="UP000663722"/>
    </source>
</evidence>